<keyword evidence="5 7" id="KW-1133">Transmembrane helix</keyword>
<name>F6DBM0_THICA</name>
<keyword evidence="10" id="KW-1185">Reference proteome</keyword>
<organism evidence="9 10">
    <name type="scientific">Thiomicrospira cyclica (strain DSM 14477 / JCM 11371 / ALM1)</name>
    <name type="common">Thioalkalimicrobium cyclicum</name>
    <dbReference type="NCBI Taxonomy" id="717773"/>
    <lineage>
        <taxon>Bacteria</taxon>
        <taxon>Pseudomonadati</taxon>
        <taxon>Pseudomonadota</taxon>
        <taxon>Gammaproteobacteria</taxon>
        <taxon>Thiotrichales</taxon>
        <taxon>Piscirickettsiaceae</taxon>
        <taxon>Thiomicrospira</taxon>
    </lineage>
</organism>
<feature type="transmembrane region" description="Helical" evidence="7">
    <location>
        <begin position="89"/>
        <end position="113"/>
    </location>
</feature>
<evidence type="ECO:0000256" key="3">
    <source>
        <dbReference type="ARBA" id="ARBA00022475"/>
    </source>
</evidence>
<feature type="transmembrane region" description="Helical" evidence="7">
    <location>
        <begin position="234"/>
        <end position="252"/>
    </location>
</feature>
<proteinExistence type="inferred from homology"/>
<dbReference type="Pfam" id="PF00528">
    <property type="entry name" value="BPD_transp_1"/>
    <property type="match status" value="2"/>
</dbReference>
<evidence type="ECO:0000256" key="2">
    <source>
        <dbReference type="ARBA" id="ARBA00022448"/>
    </source>
</evidence>
<gene>
    <name evidence="9" type="ordered locus">Thicy_1665</name>
</gene>
<dbReference type="HOGENOM" id="CLU_021838_0_2_6"/>
<feature type="transmembrane region" description="Helical" evidence="7">
    <location>
        <begin position="52"/>
        <end position="77"/>
    </location>
</feature>
<dbReference type="Gene3D" id="1.10.3720.10">
    <property type="entry name" value="MetI-like"/>
    <property type="match status" value="2"/>
</dbReference>
<sequence length="540" mass="60224">MTFPRPSAWQIAFWALILVISLPLLRILASWFEPSSDIWLHLYQTRLSNIVSNTLLLLFGVAIGVTLLGVALAWVVALCEFPGRKILEWLLFLPFALPAYVIGFIYLGVFDFPGPVQSWLREQFGWAGLDIRAYGLTLVIVMTLVLYPYVYMLARTAFYAQNSALIESARLMGMNAWQVFWKVSLPMARPAIAAGAMLALMETLADFGTVTLYNYHTLTSAVFSVWENFRSLQVAAQLSTLLLVIAILLIFIERFSRGRARYDSRHRISYRPYKLTGMAGWSVTLIISLVVFLAFVLPLIQLIIWGWQAYAVEWDARYFSWMGNTFTLAGIAAFFTVSLAILLNAVRRHTRLSLASRIGLRFANLGYALPGSVLAVGIMLLIIELGEKIAPGYGIWLSSGVLALLLAYTVRFLAVAYGPIESHFDTITPSMIEAARSLGANQQQLISRIYLPILKPGLVIAAFMVAVDVMKELPATYLLRPYGWDTLAIRVYELSSEGLYDQAALPALMLLVLGLIALLGVAIINKHYQPTRAKNTDPFA</sequence>
<comment type="similarity">
    <text evidence="7">Belongs to the binding-protein-dependent transport system permease family.</text>
</comment>
<feature type="transmembrane region" description="Helical" evidence="7">
    <location>
        <begin position="395"/>
        <end position="414"/>
    </location>
</feature>
<dbReference type="PANTHER" id="PTHR30183">
    <property type="entry name" value="MOLYBDENUM TRANSPORT SYSTEM PERMEASE PROTEIN MODB"/>
    <property type="match status" value="1"/>
</dbReference>
<feature type="transmembrane region" description="Helical" evidence="7">
    <location>
        <begin position="12"/>
        <end position="32"/>
    </location>
</feature>
<dbReference type="FunFam" id="1.10.3720.10:FF:000088">
    <property type="entry name" value="Iron(III) ABC transporter, permease protein"/>
    <property type="match status" value="1"/>
</dbReference>
<reference evidence="9 10" key="1">
    <citation type="submission" date="2011-05" db="EMBL/GenBank/DDBJ databases">
        <title>Complete sequence of Thioalkalimicrobium cyclicum ALM1.</title>
        <authorList>
            <consortium name="US DOE Joint Genome Institute"/>
            <person name="Lucas S."/>
            <person name="Han J."/>
            <person name="Lapidus A."/>
            <person name="Cheng J.-F."/>
            <person name="Goodwin L."/>
            <person name="Pitluck S."/>
            <person name="Peters L."/>
            <person name="Mikhailova N."/>
            <person name="Davenport K."/>
            <person name="Han C."/>
            <person name="Tapia R."/>
            <person name="Land M."/>
            <person name="Hauser L."/>
            <person name="Kyrpides N."/>
            <person name="Ivanova N."/>
            <person name="Pagani I."/>
            <person name="Kappler U."/>
            <person name="Woyke T."/>
        </authorList>
    </citation>
    <scope>NUCLEOTIDE SEQUENCE [LARGE SCALE GENOMIC DNA]</scope>
    <source>
        <strain evidence="10">DSM 14477 / JCM 11371 / ALM1</strain>
    </source>
</reference>
<feature type="transmembrane region" description="Helical" evidence="7">
    <location>
        <begin position="503"/>
        <end position="524"/>
    </location>
</feature>
<feature type="transmembrane region" description="Helical" evidence="7">
    <location>
        <begin position="326"/>
        <end position="346"/>
    </location>
</feature>
<dbReference type="RefSeq" id="WP_013836191.1">
    <property type="nucleotide sequence ID" value="NC_015581.1"/>
</dbReference>
<feature type="transmembrane region" description="Helical" evidence="7">
    <location>
        <begin position="133"/>
        <end position="154"/>
    </location>
</feature>
<evidence type="ECO:0000313" key="9">
    <source>
        <dbReference type="EMBL" id="AEG32422.1"/>
    </source>
</evidence>
<feature type="domain" description="ABC transmembrane type-1" evidence="8">
    <location>
        <begin position="322"/>
        <end position="521"/>
    </location>
</feature>
<evidence type="ECO:0000256" key="4">
    <source>
        <dbReference type="ARBA" id="ARBA00022692"/>
    </source>
</evidence>
<dbReference type="SUPFAM" id="SSF161098">
    <property type="entry name" value="MetI-like"/>
    <property type="match status" value="2"/>
</dbReference>
<feature type="transmembrane region" description="Helical" evidence="7">
    <location>
        <begin position="273"/>
        <end position="306"/>
    </location>
</feature>
<dbReference type="Proteomes" id="UP000009232">
    <property type="component" value="Chromosome"/>
</dbReference>
<keyword evidence="3" id="KW-1003">Cell membrane</keyword>
<dbReference type="InterPro" id="IPR000515">
    <property type="entry name" value="MetI-like"/>
</dbReference>
<dbReference type="STRING" id="717773.Thicy_1665"/>
<feature type="domain" description="ABC transmembrane type-1" evidence="8">
    <location>
        <begin position="51"/>
        <end position="253"/>
    </location>
</feature>
<evidence type="ECO:0000256" key="6">
    <source>
        <dbReference type="ARBA" id="ARBA00023136"/>
    </source>
</evidence>
<dbReference type="EMBL" id="CP002776">
    <property type="protein sequence ID" value="AEG32422.1"/>
    <property type="molecule type" value="Genomic_DNA"/>
</dbReference>
<dbReference type="GO" id="GO:0055085">
    <property type="term" value="P:transmembrane transport"/>
    <property type="evidence" value="ECO:0007669"/>
    <property type="project" value="InterPro"/>
</dbReference>
<dbReference type="PANTHER" id="PTHR30183:SF2">
    <property type="entry name" value="IRON UTILIZATION PROTEIN"/>
    <property type="match status" value="1"/>
</dbReference>
<evidence type="ECO:0000256" key="1">
    <source>
        <dbReference type="ARBA" id="ARBA00004651"/>
    </source>
</evidence>
<evidence type="ECO:0000256" key="7">
    <source>
        <dbReference type="RuleBase" id="RU363032"/>
    </source>
</evidence>
<accession>F6DBM0</accession>
<feature type="transmembrane region" description="Helical" evidence="7">
    <location>
        <begin position="191"/>
        <end position="214"/>
    </location>
</feature>
<keyword evidence="6 7" id="KW-0472">Membrane</keyword>
<comment type="subcellular location">
    <subcellularLocation>
        <location evidence="1 7">Cell membrane</location>
        <topology evidence="1 7">Multi-pass membrane protein</topology>
    </subcellularLocation>
</comment>
<protein>
    <submittedName>
        <fullName evidence="9">ABC-type transporter, integral membrane subunit</fullName>
    </submittedName>
</protein>
<evidence type="ECO:0000256" key="5">
    <source>
        <dbReference type="ARBA" id="ARBA00022989"/>
    </source>
</evidence>
<dbReference type="AlphaFoldDB" id="F6DBM0"/>
<evidence type="ECO:0000313" key="10">
    <source>
        <dbReference type="Proteomes" id="UP000009232"/>
    </source>
</evidence>
<dbReference type="PROSITE" id="PS50928">
    <property type="entry name" value="ABC_TM1"/>
    <property type="match status" value="2"/>
</dbReference>
<dbReference type="GO" id="GO:0005886">
    <property type="term" value="C:plasma membrane"/>
    <property type="evidence" value="ECO:0007669"/>
    <property type="project" value="UniProtKB-SubCell"/>
</dbReference>
<feature type="transmembrane region" description="Helical" evidence="7">
    <location>
        <begin position="358"/>
        <end position="383"/>
    </location>
</feature>
<dbReference type="KEGG" id="tcy:Thicy_1665"/>
<feature type="transmembrane region" description="Helical" evidence="7">
    <location>
        <begin position="449"/>
        <end position="467"/>
    </location>
</feature>
<keyword evidence="4 7" id="KW-0812">Transmembrane</keyword>
<keyword evidence="2 7" id="KW-0813">Transport</keyword>
<dbReference type="OrthoDB" id="9790211at2"/>
<dbReference type="InterPro" id="IPR035906">
    <property type="entry name" value="MetI-like_sf"/>
</dbReference>
<dbReference type="eggNOG" id="COG1178">
    <property type="taxonomic scope" value="Bacteria"/>
</dbReference>
<evidence type="ECO:0000259" key="8">
    <source>
        <dbReference type="PROSITE" id="PS50928"/>
    </source>
</evidence>
<dbReference type="CDD" id="cd06261">
    <property type="entry name" value="TM_PBP2"/>
    <property type="match status" value="2"/>
</dbReference>